<evidence type="ECO:0000256" key="6">
    <source>
        <dbReference type="RuleBase" id="RU361218"/>
    </source>
</evidence>
<dbReference type="EMBL" id="GANO01002983">
    <property type="protein sequence ID" value="JAB56888.1"/>
    <property type="molecule type" value="mRNA"/>
</dbReference>
<feature type="transmembrane region" description="Helical" evidence="6">
    <location>
        <begin position="31"/>
        <end position="55"/>
    </location>
</feature>
<comment type="similarity">
    <text evidence="2 6">Belongs to the tetraspanin (TM4SF) family.</text>
</comment>
<evidence type="ECO:0000256" key="3">
    <source>
        <dbReference type="ARBA" id="ARBA00022692"/>
    </source>
</evidence>
<proteinExistence type="evidence at transcript level"/>
<evidence type="ECO:0000256" key="1">
    <source>
        <dbReference type="ARBA" id="ARBA00004141"/>
    </source>
</evidence>
<dbReference type="AlphaFoldDB" id="U5ET06"/>
<dbReference type="PIRSF" id="PIRSF002419">
    <property type="entry name" value="Tetraspanin"/>
    <property type="match status" value="1"/>
</dbReference>
<dbReference type="PANTHER" id="PTHR19282:SF544">
    <property type="entry name" value="TETRASPANIN"/>
    <property type="match status" value="1"/>
</dbReference>
<evidence type="ECO:0000256" key="2">
    <source>
        <dbReference type="ARBA" id="ARBA00006840"/>
    </source>
</evidence>
<feature type="transmembrane region" description="Helical" evidence="6">
    <location>
        <begin position="62"/>
        <end position="86"/>
    </location>
</feature>
<keyword evidence="4 6" id="KW-1133">Transmembrane helix</keyword>
<dbReference type="SUPFAM" id="SSF48652">
    <property type="entry name" value="Tetraspanin"/>
    <property type="match status" value="1"/>
</dbReference>
<evidence type="ECO:0000256" key="4">
    <source>
        <dbReference type="ARBA" id="ARBA00022989"/>
    </source>
</evidence>
<dbReference type="InterPro" id="IPR018499">
    <property type="entry name" value="Tetraspanin/Peripherin"/>
</dbReference>
<feature type="transmembrane region" description="Helical" evidence="6">
    <location>
        <begin position="194"/>
        <end position="220"/>
    </location>
</feature>
<organism evidence="7">
    <name type="scientific">Corethrella appendiculata</name>
    <dbReference type="NCBI Taxonomy" id="1370023"/>
    <lineage>
        <taxon>Eukaryota</taxon>
        <taxon>Metazoa</taxon>
        <taxon>Ecdysozoa</taxon>
        <taxon>Arthropoda</taxon>
        <taxon>Hexapoda</taxon>
        <taxon>Insecta</taxon>
        <taxon>Pterygota</taxon>
        <taxon>Neoptera</taxon>
        <taxon>Endopterygota</taxon>
        <taxon>Diptera</taxon>
        <taxon>Nematocera</taxon>
        <taxon>Culicoidea</taxon>
        <taxon>Chaoboridae</taxon>
        <taxon>Corethrella</taxon>
    </lineage>
</organism>
<comment type="subcellular location">
    <subcellularLocation>
        <location evidence="1 6">Membrane</location>
        <topology evidence="1 6">Multi-pass membrane protein</topology>
    </subcellularLocation>
</comment>
<protein>
    <recommendedName>
        <fullName evidence="6">Tetraspanin</fullName>
    </recommendedName>
</protein>
<reference evidence="7" key="1">
    <citation type="journal article" date="2014" name="Insect Biochem. Mol. Biol.">
        <title>An insight into the sialome of the frog biting fly, Corethrella appendiculata.</title>
        <authorList>
            <person name="Ribeiro J.M.C."/>
            <person name="Chagas A.C."/>
            <person name="Pham V.M."/>
            <person name="Lounibos L.P."/>
            <person name="Calvo E."/>
        </authorList>
    </citation>
    <scope>NUCLEOTIDE SEQUENCE</scope>
    <source>
        <tissue evidence="7">Salivary glands</tissue>
    </source>
</reference>
<keyword evidence="5 6" id="KW-0472">Membrane</keyword>
<dbReference type="InterPro" id="IPR000301">
    <property type="entry name" value="Tetraspanin_animals"/>
</dbReference>
<evidence type="ECO:0000256" key="5">
    <source>
        <dbReference type="ARBA" id="ARBA00023136"/>
    </source>
</evidence>
<comment type="caution">
    <text evidence="6">Lacks conserved residue(s) required for the propagation of feature annotation.</text>
</comment>
<dbReference type="GO" id="GO:0005886">
    <property type="term" value="C:plasma membrane"/>
    <property type="evidence" value="ECO:0007669"/>
    <property type="project" value="TreeGrafter"/>
</dbReference>
<dbReference type="InterPro" id="IPR008952">
    <property type="entry name" value="Tetraspanin_EC2_sf"/>
</dbReference>
<accession>U5ET06</accession>
<keyword evidence="3 6" id="KW-0812">Transmembrane</keyword>
<name>U5ET06_9DIPT</name>
<dbReference type="PANTHER" id="PTHR19282">
    <property type="entry name" value="TETRASPANIN"/>
    <property type="match status" value="1"/>
</dbReference>
<dbReference type="Pfam" id="PF00335">
    <property type="entry name" value="Tetraspanin"/>
    <property type="match status" value="1"/>
</dbReference>
<dbReference type="CDD" id="cd03155">
    <property type="entry name" value="CD151_like_LEL"/>
    <property type="match status" value="1"/>
</dbReference>
<dbReference type="Gene3D" id="1.10.1450.10">
    <property type="entry name" value="Tetraspanin"/>
    <property type="match status" value="1"/>
</dbReference>
<dbReference type="PRINTS" id="PR00259">
    <property type="entry name" value="TMFOUR"/>
</dbReference>
<evidence type="ECO:0000313" key="7">
    <source>
        <dbReference type="EMBL" id="JAB56888.1"/>
    </source>
</evidence>
<sequence>MSGLIIVGVTLWTIFWKHQYISLLSTLNYVIGTYTLLVAGILAIFAGVLGCCGIWREHRAMILGYTFILLVVFLLEATVGSLAYFYETQIENELSLTLNKTFMENYAVDEEKTKAIDLMQQEYMCCGAIRFEDWKQSVWLRSRRKDLLRPTEGRLVPDSCCLTLTPKCGIRDHPSNIPYNGCIYHLSDDLKHHLILLGAIGLGVCVVQIFGMILSCCLYIKLKDVLD</sequence>